<feature type="transmembrane region" description="Helical" evidence="1">
    <location>
        <begin position="20"/>
        <end position="39"/>
    </location>
</feature>
<keyword evidence="1" id="KW-0472">Membrane</keyword>
<gene>
    <name evidence="2" type="ORF">GGI25_006308</name>
</gene>
<comment type="caution">
    <text evidence="2">The sequence shown here is derived from an EMBL/GenBank/DDBJ whole genome shotgun (WGS) entry which is preliminary data.</text>
</comment>
<accession>A0A9W8G2F7</accession>
<evidence type="ECO:0000313" key="3">
    <source>
        <dbReference type="Proteomes" id="UP001151518"/>
    </source>
</evidence>
<name>A0A9W8G2F7_9FUNG</name>
<keyword evidence="1" id="KW-0812">Transmembrane</keyword>
<organism evidence="2 3">
    <name type="scientific">Coemansia spiralis</name>
    <dbReference type="NCBI Taxonomy" id="417178"/>
    <lineage>
        <taxon>Eukaryota</taxon>
        <taxon>Fungi</taxon>
        <taxon>Fungi incertae sedis</taxon>
        <taxon>Zoopagomycota</taxon>
        <taxon>Kickxellomycotina</taxon>
        <taxon>Kickxellomycetes</taxon>
        <taxon>Kickxellales</taxon>
        <taxon>Kickxellaceae</taxon>
        <taxon>Coemansia</taxon>
    </lineage>
</organism>
<feature type="non-terminal residue" evidence="2">
    <location>
        <position position="1"/>
    </location>
</feature>
<proteinExistence type="predicted"/>
<dbReference type="AlphaFoldDB" id="A0A9W8G2F7"/>
<dbReference type="EMBL" id="JANBTW010000170">
    <property type="protein sequence ID" value="KAJ2668927.1"/>
    <property type="molecule type" value="Genomic_DNA"/>
</dbReference>
<dbReference type="Proteomes" id="UP001151518">
    <property type="component" value="Unassembled WGS sequence"/>
</dbReference>
<evidence type="ECO:0000256" key="1">
    <source>
        <dbReference type="SAM" id="Phobius"/>
    </source>
</evidence>
<evidence type="ECO:0000313" key="2">
    <source>
        <dbReference type="EMBL" id="KAJ2668927.1"/>
    </source>
</evidence>
<keyword evidence="1" id="KW-1133">Transmembrane helix</keyword>
<protein>
    <submittedName>
        <fullName evidence="2">Uncharacterized protein</fullName>
    </submittedName>
</protein>
<sequence>KAPRVVTNLDMRFVSMGNGLFTTATLVPHAICWAIRQLVIGKGLSPKMFAQLMPHTYGL</sequence>
<reference evidence="2" key="1">
    <citation type="submission" date="2022-07" db="EMBL/GenBank/DDBJ databases">
        <title>Phylogenomic reconstructions and comparative analyses of Kickxellomycotina fungi.</title>
        <authorList>
            <person name="Reynolds N.K."/>
            <person name="Stajich J.E."/>
            <person name="Barry K."/>
            <person name="Grigoriev I.V."/>
            <person name="Crous P."/>
            <person name="Smith M.E."/>
        </authorList>
    </citation>
    <scope>NUCLEOTIDE SEQUENCE</scope>
    <source>
        <strain evidence="2">NRRL 3115</strain>
    </source>
</reference>